<name>A0A110BGV2_9GAMM</name>
<dbReference type="AlphaFoldDB" id="A0A110BGV2"/>
<proteinExistence type="predicted"/>
<evidence type="ECO:0000256" key="1">
    <source>
        <dbReference type="SAM" id="SignalP"/>
    </source>
</evidence>
<sequence length="281" mass="31052">MKKSLHLNLLAASVLTAAVSTGVQAANTTWQFNGSNPIQNGWSYDLDSRNGDEFNIKFVRAHAKASGGQLVLTSESWDDTKAVRKGGGIEKADGLKNNRFEVSCDMDQAIGHATVKRSQASFWLDKKNQTASYEVDMFELKPNQGPVVNFISWVKDPSNPGYINSGKLAKRAGSGHTSQNKSYEWGGSRLNAIYKLDELGTGSTKQGIFKYKVTKKLGSNTETHSYNMSEKRDMLDTIIIHNKPWRLGQVSIGPTATLKCDWARRPTAPVNLNNRHNSDKT</sequence>
<protein>
    <recommendedName>
        <fullName evidence="3">GH16 domain-containing protein</fullName>
    </recommendedName>
</protein>
<keyword evidence="1" id="KW-0732">Signal</keyword>
<dbReference type="EMBL" id="LN913053">
    <property type="protein sequence ID" value="CUV01077.1"/>
    <property type="molecule type" value="Genomic_DNA"/>
</dbReference>
<evidence type="ECO:0000313" key="2">
    <source>
        <dbReference type="EMBL" id="CUV01077.1"/>
    </source>
</evidence>
<organism evidence="2">
    <name type="scientific">Colwellia sp. An23</name>
    <dbReference type="NCBI Taxonomy" id="1719924"/>
    <lineage>
        <taxon>Bacteria</taxon>
        <taxon>Pseudomonadati</taxon>
        <taxon>Pseudomonadota</taxon>
        <taxon>Gammaproteobacteria</taxon>
        <taxon>Alteromonadales</taxon>
        <taxon>Colwelliaceae</taxon>
        <taxon>Colwellia</taxon>
    </lineage>
</organism>
<reference evidence="2" key="1">
    <citation type="journal article" date="2016" name="Microbiol. Res.">
        <title>Discovering novel enzymes by functional screening of plurigenomic libraries from alga-associated Flavobacteriia and Gammaproteobacteria.</title>
        <authorList>
            <person name="Martin M."/>
            <person name="Vandermies M."/>
            <person name="Joyeux C."/>
            <person name="Martin R."/>
            <person name="Barbeyron T."/>
            <person name="Michel G."/>
            <person name="Vandenbol M."/>
        </authorList>
    </citation>
    <scope>NUCLEOTIDE SEQUENCE</scope>
    <source>
        <strain evidence="2">An23</strain>
    </source>
</reference>
<feature type="chain" id="PRO_5007142944" description="GH16 domain-containing protein" evidence="1">
    <location>
        <begin position="26"/>
        <end position="281"/>
    </location>
</feature>
<dbReference type="Gene3D" id="2.60.120.200">
    <property type="match status" value="1"/>
</dbReference>
<feature type="signal peptide" evidence="1">
    <location>
        <begin position="1"/>
        <end position="25"/>
    </location>
</feature>
<accession>A0A110BGV2</accession>
<evidence type="ECO:0008006" key="3">
    <source>
        <dbReference type="Google" id="ProtNLM"/>
    </source>
</evidence>